<evidence type="ECO:0000313" key="2">
    <source>
        <dbReference type="EMBL" id="KAE8371942.1"/>
    </source>
</evidence>
<feature type="region of interest" description="Disordered" evidence="1">
    <location>
        <begin position="53"/>
        <end position="91"/>
    </location>
</feature>
<name>A0A5N7AQ22_9EURO</name>
<dbReference type="EMBL" id="ML736385">
    <property type="protein sequence ID" value="KAE8371942.1"/>
    <property type="molecule type" value="Genomic_DNA"/>
</dbReference>
<keyword evidence="3" id="KW-1185">Reference proteome</keyword>
<organism evidence="2 3">
    <name type="scientific">Aspergillus bertholletiae</name>
    <dbReference type="NCBI Taxonomy" id="1226010"/>
    <lineage>
        <taxon>Eukaryota</taxon>
        <taxon>Fungi</taxon>
        <taxon>Dikarya</taxon>
        <taxon>Ascomycota</taxon>
        <taxon>Pezizomycotina</taxon>
        <taxon>Eurotiomycetes</taxon>
        <taxon>Eurotiomycetidae</taxon>
        <taxon>Eurotiales</taxon>
        <taxon>Aspergillaceae</taxon>
        <taxon>Aspergillus</taxon>
        <taxon>Aspergillus subgen. Circumdati</taxon>
    </lineage>
</organism>
<evidence type="ECO:0000256" key="1">
    <source>
        <dbReference type="SAM" id="MobiDB-lite"/>
    </source>
</evidence>
<protein>
    <submittedName>
        <fullName evidence="2">Uncharacterized protein</fullName>
    </submittedName>
</protein>
<reference evidence="2 3" key="1">
    <citation type="submission" date="2019-04" db="EMBL/GenBank/DDBJ databases">
        <title>Friends and foes A comparative genomics studyof 23 Aspergillus species from section Flavi.</title>
        <authorList>
            <consortium name="DOE Joint Genome Institute"/>
            <person name="Kjaerbolling I."/>
            <person name="Vesth T."/>
            <person name="Frisvad J.C."/>
            <person name="Nybo J.L."/>
            <person name="Theobald S."/>
            <person name="Kildgaard S."/>
            <person name="Isbrandt T."/>
            <person name="Kuo A."/>
            <person name="Sato A."/>
            <person name="Lyhne E.K."/>
            <person name="Kogle M.E."/>
            <person name="Wiebenga A."/>
            <person name="Kun R.S."/>
            <person name="Lubbers R.J."/>
            <person name="Makela M.R."/>
            <person name="Barry K."/>
            <person name="Chovatia M."/>
            <person name="Clum A."/>
            <person name="Daum C."/>
            <person name="Haridas S."/>
            <person name="He G."/>
            <person name="LaButti K."/>
            <person name="Lipzen A."/>
            <person name="Mondo S."/>
            <person name="Riley R."/>
            <person name="Salamov A."/>
            <person name="Simmons B.A."/>
            <person name="Magnuson J.K."/>
            <person name="Henrissat B."/>
            <person name="Mortensen U.H."/>
            <person name="Larsen T.O."/>
            <person name="Devries R.P."/>
            <person name="Grigoriev I.V."/>
            <person name="Machida M."/>
            <person name="Baker S.E."/>
            <person name="Andersen M.R."/>
        </authorList>
    </citation>
    <scope>NUCLEOTIDE SEQUENCE [LARGE SCALE GENOMIC DNA]</scope>
    <source>
        <strain evidence="2 3">IBT 29228</strain>
    </source>
</reference>
<evidence type="ECO:0000313" key="3">
    <source>
        <dbReference type="Proteomes" id="UP000326198"/>
    </source>
</evidence>
<accession>A0A5N7AQ22</accession>
<proteinExistence type="predicted"/>
<sequence length="91" mass="10393">MKSDRKLSPTFPRTYLKFQLDQEKNKLDTSSRFLRRCHAVLNIFVAIQSRKSIPGAHREKSDSVGATIHRGRNDSRTASDNTYMHRQGSGS</sequence>
<dbReference type="AlphaFoldDB" id="A0A5N7AQ22"/>
<gene>
    <name evidence="2" type="ORF">BDV26DRAFT_275070</name>
</gene>
<dbReference type="Proteomes" id="UP000326198">
    <property type="component" value="Unassembled WGS sequence"/>
</dbReference>